<feature type="domain" description="CBS" evidence="3">
    <location>
        <begin position="130"/>
        <end position="186"/>
    </location>
</feature>
<dbReference type="PANTHER" id="PTHR43080">
    <property type="entry name" value="CBS DOMAIN-CONTAINING PROTEIN CBSX3, MITOCHONDRIAL"/>
    <property type="match status" value="1"/>
</dbReference>
<dbReference type="PROSITE" id="PS51371">
    <property type="entry name" value="CBS"/>
    <property type="match status" value="4"/>
</dbReference>
<evidence type="ECO:0000313" key="5">
    <source>
        <dbReference type="Proteomes" id="UP000185744"/>
    </source>
</evidence>
<dbReference type="Pfam" id="PF00571">
    <property type="entry name" value="CBS"/>
    <property type="match status" value="4"/>
</dbReference>
<dbReference type="Proteomes" id="UP000185744">
    <property type="component" value="Unassembled WGS sequence"/>
</dbReference>
<evidence type="ECO:0000259" key="3">
    <source>
        <dbReference type="PROSITE" id="PS51371"/>
    </source>
</evidence>
<evidence type="ECO:0000313" key="4">
    <source>
        <dbReference type="EMBL" id="OKY77679.1"/>
    </source>
</evidence>
<dbReference type="SUPFAM" id="SSF54631">
    <property type="entry name" value="CBS-domain pair"/>
    <property type="match status" value="2"/>
</dbReference>
<dbReference type="CDD" id="cd04614">
    <property type="entry name" value="CBS_pair_arch2_repeat2"/>
    <property type="match status" value="1"/>
</dbReference>
<evidence type="ECO:0000256" key="2">
    <source>
        <dbReference type="PROSITE-ProRule" id="PRU00703"/>
    </source>
</evidence>
<feature type="domain" description="CBS" evidence="3">
    <location>
        <begin position="7"/>
        <end position="65"/>
    </location>
</feature>
<keyword evidence="5" id="KW-1185">Reference proteome</keyword>
<dbReference type="PANTHER" id="PTHR43080:SF29">
    <property type="entry name" value="OS02G0818000 PROTEIN"/>
    <property type="match status" value="1"/>
</dbReference>
<dbReference type="InterPro" id="IPR000644">
    <property type="entry name" value="CBS_dom"/>
</dbReference>
<feature type="domain" description="CBS" evidence="3">
    <location>
        <begin position="67"/>
        <end position="124"/>
    </location>
</feature>
<dbReference type="SMART" id="SM00116">
    <property type="entry name" value="CBS"/>
    <property type="match status" value="4"/>
</dbReference>
<dbReference type="AlphaFoldDB" id="A0A1Q6DTH9"/>
<proteinExistence type="predicted"/>
<dbReference type="InterPro" id="IPR051257">
    <property type="entry name" value="Diverse_CBS-Domain"/>
</dbReference>
<organism evidence="4 5">
    <name type="scientific">Methanohalarchaeum thermophilum</name>
    <dbReference type="NCBI Taxonomy" id="1903181"/>
    <lineage>
        <taxon>Archaea</taxon>
        <taxon>Methanobacteriati</taxon>
        <taxon>Methanobacteriota</taxon>
        <taxon>Methanonatronarchaeia</taxon>
        <taxon>Methanonatronarchaeales</taxon>
        <taxon>Methanonatronarchaeaceae</taxon>
        <taxon>Candidatus Methanohalarchaeum</taxon>
    </lineage>
</organism>
<gene>
    <name evidence="4" type="ORF">BTN85_0147</name>
</gene>
<dbReference type="EMBL" id="MSDW01000001">
    <property type="protein sequence ID" value="OKY77679.1"/>
    <property type="molecule type" value="Genomic_DNA"/>
</dbReference>
<evidence type="ECO:0000256" key="1">
    <source>
        <dbReference type="ARBA" id="ARBA00023122"/>
    </source>
</evidence>
<dbReference type="STRING" id="1903181.BTN85_0147"/>
<dbReference type="InterPro" id="IPR046342">
    <property type="entry name" value="CBS_dom_sf"/>
</dbReference>
<name>A0A1Q6DTH9_METT1</name>
<dbReference type="Gene3D" id="3.10.580.10">
    <property type="entry name" value="CBS-domain"/>
    <property type="match status" value="2"/>
</dbReference>
<feature type="domain" description="CBS" evidence="3">
    <location>
        <begin position="229"/>
        <end position="280"/>
    </location>
</feature>
<accession>A0A1Q6DTH9</accession>
<comment type="caution">
    <text evidence="4">The sequence shown here is derived from an EMBL/GenBank/DDBJ whole genome shotgun (WGS) entry which is preliminary data.</text>
</comment>
<keyword evidence="1 2" id="KW-0129">CBS domain</keyword>
<dbReference type="InParanoid" id="A0A1Q6DTH9"/>
<sequence length="280" mass="31252">MKAEEIMTKEVKTTQVPGNVEKIFNVFKEGKHTGLPVLKKGTNKVVGVITRSDLLRNPNEDQIAMIMTRNPTTIRKDTEINEIASLINNKEIRRLPVVEENDELAGIVSVADLVDVISNKGIKRGISKFMNGSCTSTWTKTPVPVVAEVMRLSMSDAVPVLDDDCKVTGIVSDTDLVKSFKIEDELERSDIGSASDEDDWTWDGVRDTLKFYYGVSKFKLPNVAVEEIMTENVVSAFIGSTVEDVAQKMNRNQIEQIPILDEENRLVGLIRDRDLIKALI</sequence>
<protein>
    <submittedName>
        <fullName evidence="4">CBS domain containing protein</fullName>
    </submittedName>
</protein>
<reference evidence="4" key="1">
    <citation type="submission" date="2016-12" db="EMBL/GenBank/DDBJ databases">
        <title>Discovery of methanogenic haloarchaea.</title>
        <authorList>
            <person name="Sorokin D.Y."/>
            <person name="Makarova K.S."/>
            <person name="Abbas B."/>
            <person name="Ferrer M."/>
            <person name="Golyshin P.N."/>
        </authorList>
    </citation>
    <scope>NUCLEOTIDE SEQUENCE [LARGE SCALE GENOMIC DNA]</scope>
    <source>
        <strain evidence="4">HMET1</strain>
    </source>
</reference>